<dbReference type="AlphaFoldDB" id="A0A8J8Q5N4"/>
<sequence length="104" mass="11665">MFQPAPSGWLLRVRTGRTSTSRVTGFENGTREFATHETCSELRRRIRTTPTSCRDAISRAQSGPSTSTTEQRYAVQFGYGADWRMDGEAFRDLFAVAVGERDVP</sequence>
<feature type="compositionally biased region" description="Polar residues" evidence="1">
    <location>
        <begin position="59"/>
        <end position="70"/>
    </location>
</feature>
<dbReference type="Proteomes" id="UP000766904">
    <property type="component" value="Unassembled WGS sequence"/>
</dbReference>
<organism evidence="2 3">
    <name type="scientific">Natronococcus pandeyae</name>
    <dbReference type="NCBI Taxonomy" id="2055836"/>
    <lineage>
        <taxon>Archaea</taxon>
        <taxon>Methanobacteriati</taxon>
        <taxon>Methanobacteriota</taxon>
        <taxon>Stenosarchaea group</taxon>
        <taxon>Halobacteria</taxon>
        <taxon>Halobacteriales</taxon>
        <taxon>Natrialbaceae</taxon>
        <taxon>Natronococcus</taxon>
    </lineage>
</organism>
<protein>
    <submittedName>
        <fullName evidence="2">Uncharacterized protein</fullName>
    </submittedName>
</protein>
<reference evidence="2" key="1">
    <citation type="submission" date="2017-11" db="EMBL/GenBank/DDBJ databases">
        <authorList>
            <person name="Kajale S.C."/>
            <person name="Sharma A."/>
        </authorList>
    </citation>
    <scope>NUCLEOTIDE SEQUENCE</scope>
    <source>
        <strain evidence="2">LS1_42</strain>
    </source>
</reference>
<evidence type="ECO:0000313" key="2">
    <source>
        <dbReference type="EMBL" id="TYL39512.1"/>
    </source>
</evidence>
<gene>
    <name evidence="2" type="ORF">CV102_04235</name>
</gene>
<comment type="caution">
    <text evidence="2">The sequence shown here is derived from an EMBL/GenBank/DDBJ whole genome shotgun (WGS) entry which is preliminary data.</text>
</comment>
<feature type="region of interest" description="Disordered" evidence="1">
    <location>
        <begin position="50"/>
        <end position="70"/>
    </location>
</feature>
<accession>A0A8J8Q5N4</accession>
<evidence type="ECO:0000313" key="3">
    <source>
        <dbReference type="Proteomes" id="UP000766904"/>
    </source>
</evidence>
<proteinExistence type="predicted"/>
<evidence type="ECO:0000256" key="1">
    <source>
        <dbReference type="SAM" id="MobiDB-lite"/>
    </source>
</evidence>
<keyword evidence="3" id="KW-1185">Reference proteome</keyword>
<name>A0A8J8Q5N4_9EURY</name>
<dbReference type="EMBL" id="PHNJ01000002">
    <property type="protein sequence ID" value="TYL39512.1"/>
    <property type="molecule type" value="Genomic_DNA"/>
</dbReference>